<sequence length="142" mass="16483">MLSKKKTAKGLFTPLEIRILKYPFLNSARSKKTKNGAMSNELFPSSYYDVCSSNYRNKKESKRWFCNRALSPGPEINTEIIRTEDDENVQDSTISTSRSDNSHSLQVFNIGYFLKQYHFTLIERFVQGDENYPLLLDVDGFF</sequence>
<proteinExistence type="predicted"/>
<evidence type="ECO:0000313" key="2">
    <source>
        <dbReference type="Proteomes" id="UP001162164"/>
    </source>
</evidence>
<accession>A0ABQ9IX97</accession>
<reference evidence="1" key="1">
    <citation type="journal article" date="2023" name="Insect Mol. Biol.">
        <title>Genome sequencing provides insights into the evolution of gene families encoding plant cell wall-degrading enzymes in longhorned beetles.</title>
        <authorList>
            <person name="Shin N.R."/>
            <person name="Okamura Y."/>
            <person name="Kirsch R."/>
            <person name="Pauchet Y."/>
        </authorList>
    </citation>
    <scope>NUCLEOTIDE SEQUENCE</scope>
    <source>
        <strain evidence="1">MMC_N1</strain>
    </source>
</reference>
<gene>
    <name evidence="1" type="ORF">NQ317_003098</name>
</gene>
<name>A0ABQ9IX97_9CUCU</name>
<dbReference type="EMBL" id="JAPWTJ010002134">
    <property type="protein sequence ID" value="KAJ8967789.1"/>
    <property type="molecule type" value="Genomic_DNA"/>
</dbReference>
<dbReference type="Proteomes" id="UP001162164">
    <property type="component" value="Unassembled WGS sequence"/>
</dbReference>
<keyword evidence="2" id="KW-1185">Reference proteome</keyword>
<organism evidence="1 2">
    <name type="scientific">Molorchus minor</name>
    <dbReference type="NCBI Taxonomy" id="1323400"/>
    <lineage>
        <taxon>Eukaryota</taxon>
        <taxon>Metazoa</taxon>
        <taxon>Ecdysozoa</taxon>
        <taxon>Arthropoda</taxon>
        <taxon>Hexapoda</taxon>
        <taxon>Insecta</taxon>
        <taxon>Pterygota</taxon>
        <taxon>Neoptera</taxon>
        <taxon>Endopterygota</taxon>
        <taxon>Coleoptera</taxon>
        <taxon>Polyphaga</taxon>
        <taxon>Cucujiformia</taxon>
        <taxon>Chrysomeloidea</taxon>
        <taxon>Cerambycidae</taxon>
        <taxon>Lamiinae</taxon>
        <taxon>Monochamini</taxon>
        <taxon>Molorchus</taxon>
    </lineage>
</organism>
<comment type="caution">
    <text evidence="1">The sequence shown here is derived from an EMBL/GenBank/DDBJ whole genome shotgun (WGS) entry which is preliminary data.</text>
</comment>
<evidence type="ECO:0000313" key="1">
    <source>
        <dbReference type="EMBL" id="KAJ8967789.1"/>
    </source>
</evidence>
<protein>
    <submittedName>
        <fullName evidence="1">Uncharacterized protein</fullName>
    </submittedName>
</protein>